<feature type="transmembrane region" description="Helical" evidence="2">
    <location>
        <begin position="129"/>
        <end position="154"/>
    </location>
</feature>
<dbReference type="AlphaFoldDB" id="A0A5C6SE31"/>
<protein>
    <submittedName>
        <fullName evidence="3">Uncharacterized protein</fullName>
    </submittedName>
</protein>
<keyword evidence="2" id="KW-1133">Transmembrane helix</keyword>
<sequence length="267" mass="30710">MAQDKFQLNVHPWREVLLMRATGYPLFIISFLRFTFAIIATGRRRAKYNYTFQNRDSSGPGIFAYPQPVSDERYVDYGLTQFDNQAHAVESLFYVYLTLSLVDWFPSWIFARYRHNPVWANGWVSRVSILAHAVVPAVHLATAIACQVLFAALVDNWLSSPRVKDLLESWEELDRRPYEPNTLLPSDLPPPPPPPPRGDYISRNPKEREIDPVVTCVLAFVVLSSIDVSIRWAKLLTLRVLPTSWRFPDSITMCHRPIPAESPQELE</sequence>
<proteinExistence type="predicted"/>
<gene>
    <name evidence="3" type="ORF">FocTR4_00016626</name>
</gene>
<evidence type="ECO:0000313" key="3">
    <source>
        <dbReference type="EMBL" id="TXB96088.1"/>
    </source>
</evidence>
<keyword evidence="2" id="KW-0812">Transmembrane</keyword>
<accession>A0A5C6SE31</accession>
<feature type="transmembrane region" description="Helical" evidence="2">
    <location>
        <begin position="91"/>
        <end position="109"/>
    </location>
</feature>
<feature type="transmembrane region" description="Helical" evidence="2">
    <location>
        <begin position="22"/>
        <end position="40"/>
    </location>
</feature>
<keyword evidence="2" id="KW-0472">Membrane</keyword>
<feature type="region of interest" description="Disordered" evidence="1">
    <location>
        <begin position="180"/>
        <end position="204"/>
    </location>
</feature>
<feature type="compositionally biased region" description="Pro residues" evidence="1">
    <location>
        <begin position="187"/>
        <end position="197"/>
    </location>
</feature>
<reference evidence="3 4" key="1">
    <citation type="submission" date="2019-07" db="EMBL/GenBank/DDBJ databases">
        <title>The First High-Quality Draft Genome Sequence of the Causal Agent of the Current Panama Disease Epidemic.</title>
        <authorList>
            <person name="Warmington R.J."/>
            <person name="Kay W."/>
            <person name="Jeffries A."/>
            <person name="Bebber D."/>
            <person name="Moore K."/>
            <person name="Studholme D.J."/>
        </authorList>
    </citation>
    <scope>NUCLEOTIDE SEQUENCE [LARGE SCALE GENOMIC DNA]</scope>
    <source>
        <strain evidence="3 4">TR4</strain>
    </source>
</reference>
<dbReference type="EMBL" id="VMNF01000015">
    <property type="protein sequence ID" value="TXB96088.1"/>
    <property type="molecule type" value="Genomic_DNA"/>
</dbReference>
<organism evidence="3 4">
    <name type="scientific">Fusarium oxysporum f. sp. cubense</name>
    <dbReference type="NCBI Taxonomy" id="61366"/>
    <lineage>
        <taxon>Eukaryota</taxon>
        <taxon>Fungi</taxon>
        <taxon>Dikarya</taxon>
        <taxon>Ascomycota</taxon>
        <taxon>Pezizomycotina</taxon>
        <taxon>Sordariomycetes</taxon>
        <taxon>Hypocreomycetidae</taxon>
        <taxon>Hypocreales</taxon>
        <taxon>Nectriaceae</taxon>
        <taxon>Fusarium</taxon>
        <taxon>Fusarium oxysporum species complex</taxon>
    </lineage>
</organism>
<evidence type="ECO:0000256" key="2">
    <source>
        <dbReference type="SAM" id="Phobius"/>
    </source>
</evidence>
<dbReference type="Proteomes" id="UP000321331">
    <property type="component" value="Unassembled WGS sequence"/>
</dbReference>
<comment type="caution">
    <text evidence="3">The sequence shown here is derived from an EMBL/GenBank/DDBJ whole genome shotgun (WGS) entry which is preliminary data.</text>
</comment>
<evidence type="ECO:0000256" key="1">
    <source>
        <dbReference type="SAM" id="MobiDB-lite"/>
    </source>
</evidence>
<name>A0A5C6SE31_FUSOC</name>
<evidence type="ECO:0000313" key="4">
    <source>
        <dbReference type="Proteomes" id="UP000321331"/>
    </source>
</evidence>